<feature type="compositionally biased region" description="Polar residues" evidence="1">
    <location>
        <begin position="108"/>
        <end position="139"/>
    </location>
</feature>
<dbReference type="STRING" id="6205.A0A0R3WKH4"/>
<evidence type="ECO:0000313" key="4">
    <source>
        <dbReference type="Proteomes" id="UP000274429"/>
    </source>
</evidence>
<dbReference type="GO" id="GO:0003682">
    <property type="term" value="F:chromatin binding"/>
    <property type="evidence" value="ECO:0007669"/>
    <property type="project" value="TreeGrafter"/>
</dbReference>
<organism evidence="5">
    <name type="scientific">Hydatigena taeniaeformis</name>
    <name type="common">Feline tapeworm</name>
    <name type="synonym">Taenia taeniaeformis</name>
    <dbReference type="NCBI Taxonomy" id="6205"/>
    <lineage>
        <taxon>Eukaryota</taxon>
        <taxon>Metazoa</taxon>
        <taxon>Spiralia</taxon>
        <taxon>Lophotrochozoa</taxon>
        <taxon>Platyhelminthes</taxon>
        <taxon>Cestoda</taxon>
        <taxon>Eucestoda</taxon>
        <taxon>Cyclophyllidea</taxon>
        <taxon>Taeniidae</taxon>
        <taxon>Hydatigera</taxon>
    </lineage>
</organism>
<feature type="region of interest" description="Disordered" evidence="1">
    <location>
        <begin position="1"/>
        <end position="79"/>
    </location>
</feature>
<dbReference type="SUPFAM" id="SSF47769">
    <property type="entry name" value="SAM/Pointed domain"/>
    <property type="match status" value="1"/>
</dbReference>
<sequence length="279" mass="29597">MVSKSPIDAKVVRPEVTRLDASSKGGRKRKHKKASKIHASGMGDREKMTIPTGDQKDETAVPTKSAETQGAFVNASSIGDDTAKTGYLASQETSFEQATTSESKKTNLEPSPSTAKPVSRLSSSCKALLTSPPSHSRATISKGEGTARADVSPTLASKVLGTKVANVDVSSITVLRSKRCVPKMPPPLSRSVKTWTVAQVAQLLRDTPNCAPYAAAFEANEIDGEALILLKFSHFVEPPLCMKVGHAAKFAIRVLKLADNPSTTFPPSSFIASFLGSMI</sequence>
<name>A0A0R3WKH4_HYDTA</name>
<dbReference type="WBParaSite" id="TTAC_0000121301-mRNA-1">
    <property type="protein sequence ID" value="TTAC_0000121301-mRNA-1"/>
    <property type="gene ID" value="TTAC_0000121301"/>
</dbReference>
<dbReference type="InterPro" id="IPR001660">
    <property type="entry name" value="SAM"/>
</dbReference>
<dbReference type="AlphaFoldDB" id="A0A0R3WKH4"/>
<dbReference type="InterPro" id="IPR050548">
    <property type="entry name" value="PcG_chromatin_remod_factors"/>
</dbReference>
<feature type="compositionally biased region" description="Basic residues" evidence="1">
    <location>
        <begin position="25"/>
        <end position="36"/>
    </location>
</feature>
<dbReference type="GO" id="GO:0005634">
    <property type="term" value="C:nucleus"/>
    <property type="evidence" value="ECO:0007669"/>
    <property type="project" value="TreeGrafter"/>
</dbReference>
<evidence type="ECO:0000256" key="1">
    <source>
        <dbReference type="SAM" id="MobiDB-lite"/>
    </source>
</evidence>
<keyword evidence="4" id="KW-1185">Reference proteome</keyword>
<protein>
    <submittedName>
        <fullName evidence="5">SAM domain-containing protein</fullName>
    </submittedName>
</protein>
<feature type="compositionally biased region" description="Polar residues" evidence="1">
    <location>
        <begin position="92"/>
        <end position="101"/>
    </location>
</feature>
<dbReference type="Proteomes" id="UP000274429">
    <property type="component" value="Unassembled WGS sequence"/>
</dbReference>
<evidence type="ECO:0000313" key="3">
    <source>
        <dbReference type="EMBL" id="VDM17636.1"/>
    </source>
</evidence>
<dbReference type="SMART" id="SM00454">
    <property type="entry name" value="SAM"/>
    <property type="match status" value="1"/>
</dbReference>
<evidence type="ECO:0000259" key="2">
    <source>
        <dbReference type="SMART" id="SM00454"/>
    </source>
</evidence>
<reference evidence="3 4" key="2">
    <citation type="submission" date="2018-11" db="EMBL/GenBank/DDBJ databases">
        <authorList>
            <consortium name="Pathogen Informatics"/>
        </authorList>
    </citation>
    <scope>NUCLEOTIDE SEQUENCE [LARGE SCALE GENOMIC DNA]</scope>
</reference>
<dbReference type="PANTHER" id="PTHR12247">
    <property type="entry name" value="POLYCOMB GROUP PROTEIN"/>
    <property type="match status" value="1"/>
</dbReference>
<accession>A0A0R3WKH4</accession>
<dbReference type="GO" id="GO:0045892">
    <property type="term" value="P:negative regulation of DNA-templated transcription"/>
    <property type="evidence" value="ECO:0007669"/>
    <property type="project" value="TreeGrafter"/>
</dbReference>
<feature type="domain" description="SAM" evidence="2">
    <location>
        <begin position="192"/>
        <end position="260"/>
    </location>
</feature>
<gene>
    <name evidence="3" type="ORF">TTAC_LOCUS1214</name>
</gene>
<evidence type="ECO:0000313" key="5">
    <source>
        <dbReference type="WBParaSite" id="TTAC_0000121301-mRNA-1"/>
    </source>
</evidence>
<dbReference type="EMBL" id="UYWX01000219">
    <property type="protein sequence ID" value="VDM17636.1"/>
    <property type="molecule type" value="Genomic_DNA"/>
</dbReference>
<proteinExistence type="predicted"/>
<dbReference type="GO" id="GO:0042393">
    <property type="term" value="F:histone binding"/>
    <property type="evidence" value="ECO:0007669"/>
    <property type="project" value="TreeGrafter"/>
</dbReference>
<dbReference type="Gene3D" id="1.10.150.50">
    <property type="entry name" value="Transcription Factor, Ets-1"/>
    <property type="match status" value="1"/>
</dbReference>
<reference evidence="5" key="1">
    <citation type="submission" date="2017-02" db="UniProtKB">
        <authorList>
            <consortium name="WormBaseParasite"/>
        </authorList>
    </citation>
    <scope>IDENTIFICATION</scope>
</reference>
<feature type="region of interest" description="Disordered" evidence="1">
    <location>
        <begin position="92"/>
        <end position="148"/>
    </location>
</feature>
<dbReference type="InterPro" id="IPR013761">
    <property type="entry name" value="SAM/pointed_sf"/>
</dbReference>
<feature type="compositionally biased region" description="Basic and acidic residues" evidence="1">
    <location>
        <begin position="43"/>
        <end position="59"/>
    </location>
</feature>
<dbReference type="OrthoDB" id="2390104at2759"/>